<dbReference type="SUPFAM" id="SSF51905">
    <property type="entry name" value="FAD/NAD(P)-binding domain"/>
    <property type="match status" value="1"/>
</dbReference>
<evidence type="ECO:0000313" key="12">
    <source>
        <dbReference type="Proteomes" id="UP000324022"/>
    </source>
</evidence>
<dbReference type="Pfam" id="PF13450">
    <property type="entry name" value="NAD_binding_8"/>
    <property type="match status" value="1"/>
</dbReference>
<keyword evidence="3" id="KW-0285">Flavoprotein</keyword>
<keyword evidence="6" id="KW-0560">Oxidoreductase</keyword>
<evidence type="ECO:0000256" key="5">
    <source>
        <dbReference type="ARBA" id="ARBA00022827"/>
    </source>
</evidence>
<dbReference type="InterPro" id="IPR010795">
    <property type="entry name" value="Prenylcys_lyase"/>
</dbReference>
<dbReference type="GO" id="GO:0030327">
    <property type="term" value="P:prenylated protein catabolic process"/>
    <property type="evidence" value="ECO:0007669"/>
    <property type="project" value="TreeGrafter"/>
</dbReference>
<evidence type="ECO:0000256" key="7">
    <source>
        <dbReference type="ARBA" id="ARBA00023180"/>
    </source>
</evidence>
<accession>A0A5C3EMM6</accession>
<evidence type="ECO:0000256" key="1">
    <source>
        <dbReference type="ARBA" id="ARBA00001974"/>
    </source>
</evidence>
<feature type="signal peptide" evidence="9">
    <location>
        <begin position="1"/>
        <end position="22"/>
    </location>
</feature>
<gene>
    <name evidence="11" type="ORF">UTRI_05413_B</name>
</gene>
<keyword evidence="5" id="KW-0274">FAD</keyword>
<reference evidence="11 12" key="1">
    <citation type="submission" date="2018-03" db="EMBL/GenBank/DDBJ databases">
        <authorList>
            <person name="Guldener U."/>
        </authorList>
    </citation>
    <scope>NUCLEOTIDE SEQUENCE [LARGE SCALE GENOMIC DNA]</scope>
    <source>
        <strain evidence="11 12">NBRC100155</strain>
    </source>
</reference>
<comment type="cofactor">
    <cofactor evidence="1">
        <name>FAD</name>
        <dbReference type="ChEBI" id="CHEBI:57692"/>
    </cofactor>
</comment>
<dbReference type="PANTHER" id="PTHR15944:SF0">
    <property type="entry name" value="PRENYLCYSTEINE LYASE DOMAIN-CONTAINING PROTEIN"/>
    <property type="match status" value="1"/>
</dbReference>
<feature type="chain" id="PRO_5023146821" evidence="9">
    <location>
        <begin position="23"/>
        <end position="628"/>
    </location>
</feature>
<evidence type="ECO:0000313" key="11">
    <source>
        <dbReference type="EMBL" id="SPO30967.1"/>
    </source>
</evidence>
<keyword evidence="12" id="KW-1185">Reference proteome</keyword>
<feature type="compositionally biased region" description="Basic and acidic residues" evidence="8">
    <location>
        <begin position="439"/>
        <end position="449"/>
    </location>
</feature>
<dbReference type="GO" id="GO:0001735">
    <property type="term" value="F:prenylcysteine oxidase activity"/>
    <property type="evidence" value="ECO:0007669"/>
    <property type="project" value="InterPro"/>
</dbReference>
<evidence type="ECO:0000256" key="2">
    <source>
        <dbReference type="ARBA" id="ARBA00009967"/>
    </source>
</evidence>
<evidence type="ECO:0000256" key="8">
    <source>
        <dbReference type="SAM" id="MobiDB-lite"/>
    </source>
</evidence>
<comment type="similarity">
    <text evidence="2">Belongs to the prenylcysteine oxidase family.</text>
</comment>
<dbReference type="Proteomes" id="UP000324022">
    <property type="component" value="Unassembled WGS sequence"/>
</dbReference>
<dbReference type="InterPro" id="IPR017046">
    <property type="entry name" value="Prenylcysteine_Oxase1"/>
</dbReference>
<dbReference type="GO" id="GO:0030328">
    <property type="term" value="P:prenylcysteine catabolic process"/>
    <property type="evidence" value="ECO:0007669"/>
    <property type="project" value="InterPro"/>
</dbReference>
<feature type="domain" description="Prenylcysteine lyase" evidence="10">
    <location>
        <begin position="176"/>
        <end position="596"/>
    </location>
</feature>
<protein>
    <submittedName>
        <fullName evidence="11">Related to Prenylcysteine oxidase</fullName>
    </submittedName>
</protein>
<feature type="region of interest" description="Disordered" evidence="8">
    <location>
        <begin position="439"/>
        <end position="466"/>
    </location>
</feature>
<dbReference type="Gene3D" id="3.50.50.60">
    <property type="entry name" value="FAD/NAD(P)-binding domain"/>
    <property type="match status" value="1"/>
</dbReference>
<evidence type="ECO:0000259" key="10">
    <source>
        <dbReference type="Pfam" id="PF07156"/>
    </source>
</evidence>
<sequence length="628" mass="69641">MVRRSLLHQLGLLLAVLQIVSCTSSDQLGDAYDSPDNIVRNPVHAKASYFEPNEPHSNIEPTEGRTRRIAIIGAGPSGTSAAYFLKHAQDRLASINASSDKLDITLYERNTHIGGRTAVVYPYDDETQSPIELGASIFADVNLNLRRAVKDFSLETGAPNGLSGQMGIWDGQQFLFEGDQSSWWTSAKFFLRYGYSAITTEAVVKKQLAYFLGLYRPSFLHSRTKAGRSVSGYPWKSIEDLADAVNATSLVGTTGMQFFKEKRVSELFIEEMVEAATRVNYAQDTDQIHGFGALVSLAASGATGVKDGNYRIFEEFARRSGARLLAGVEGQVTGIVRFNSATRPKRGQPEVDFESAETQVQWYIGTKSGEGEVYDAVIIATPWHNSDITLLNTPERVKSKSFVHLHVTLLTTSRQSPNPEYFGLGSQDAVPNTILTSDESVRRASDKKKPAAGSDPQDPGQEPPVVQQLKKPNLDFFSLNYLRSVTPTKSSSSPLRFTNQGSSSKEKEYVVKIFSHTRISDDLLAQLFGDTISWVRRHEWDSYPYLTPTDRFPRIEVDENLYYSNAMESLVSTMETSTVAAKNTVALLLSKWYGDQFVNGEDCQYGIEDELKDPLKNKNWAGWGCDSG</sequence>
<dbReference type="AlphaFoldDB" id="A0A5C3EMM6"/>
<dbReference type="Gene3D" id="1.10.405.20">
    <property type="match status" value="1"/>
</dbReference>
<dbReference type="Pfam" id="PF07156">
    <property type="entry name" value="Prenylcys_lyase"/>
    <property type="match status" value="1"/>
</dbReference>
<keyword evidence="4 9" id="KW-0732">Signal</keyword>
<name>A0A5C3EMM6_9BASI</name>
<organism evidence="11 12">
    <name type="scientific">Ustilago trichophora</name>
    <dbReference type="NCBI Taxonomy" id="86804"/>
    <lineage>
        <taxon>Eukaryota</taxon>
        <taxon>Fungi</taxon>
        <taxon>Dikarya</taxon>
        <taxon>Basidiomycota</taxon>
        <taxon>Ustilaginomycotina</taxon>
        <taxon>Ustilaginomycetes</taxon>
        <taxon>Ustilaginales</taxon>
        <taxon>Ustilaginaceae</taxon>
        <taxon>Ustilago</taxon>
    </lineage>
</organism>
<dbReference type="OrthoDB" id="437369at2759"/>
<dbReference type="PANTHER" id="PTHR15944">
    <property type="entry name" value="FARNESYLCYSTEINE LYASE"/>
    <property type="match status" value="1"/>
</dbReference>
<dbReference type="EMBL" id="OOIN01000035">
    <property type="protein sequence ID" value="SPO30967.1"/>
    <property type="molecule type" value="Genomic_DNA"/>
</dbReference>
<dbReference type="InterPro" id="IPR036188">
    <property type="entry name" value="FAD/NAD-bd_sf"/>
</dbReference>
<dbReference type="PIRSF" id="PIRSF036292">
    <property type="entry name" value="Prenylcysteine_oxidase"/>
    <property type="match status" value="1"/>
</dbReference>
<evidence type="ECO:0000256" key="6">
    <source>
        <dbReference type="ARBA" id="ARBA00023002"/>
    </source>
</evidence>
<evidence type="ECO:0000256" key="9">
    <source>
        <dbReference type="SAM" id="SignalP"/>
    </source>
</evidence>
<evidence type="ECO:0000256" key="3">
    <source>
        <dbReference type="ARBA" id="ARBA00022630"/>
    </source>
</evidence>
<evidence type="ECO:0000256" key="4">
    <source>
        <dbReference type="ARBA" id="ARBA00022729"/>
    </source>
</evidence>
<proteinExistence type="inferred from homology"/>
<keyword evidence="7" id="KW-0325">Glycoprotein</keyword>